<comment type="pathway">
    <text evidence="2 7">Cofactor biosynthesis; molybdopterin biosynthesis.</text>
</comment>
<dbReference type="CDD" id="cd00886">
    <property type="entry name" value="MogA_MoaB"/>
    <property type="match status" value="1"/>
</dbReference>
<evidence type="ECO:0000256" key="1">
    <source>
        <dbReference type="ARBA" id="ARBA00001637"/>
    </source>
</evidence>
<evidence type="ECO:0000256" key="6">
    <source>
        <dbReference type="ARBA" id="ARBA00055087"/>
    </source>
</evidence>
<dbReference type="Proteomes" id="UP000246278">
    <property type="component" value="Unassembled WGS sequence"/>
</dbReference>
<sequence length="314" mass="33434">MPEFSHLDEDGNVKMVDISMKPGTMRTARASGYITMKPETLLLLKENDLPKGNVLVTAKIAGIQAAKRTSGLVPLCHQLNLAWIDIDFTLEADRIAIAATVKTKEATGVEMEALTAVTVAALTVYDMCKAVDKSMEIGGVKLEMKTGGKSGVSTVYRPRTAILVVSDSIAAGRSVDKSGQILREGFEQAGCPVEGCRIVADEPADIAAVVEEWVREELELVITCGGTGLGPRDVTVETLLPKFTRRLPGVEQALFQWGQGKIKTAMLSRLAAGTIGASVVICLPGSVGAAKDALEVLVPVLFHAFEMMQGEGHK</sequence>
<dbReference type="InterPro" id="IPR012247">
    <property type="entry name" value="MoaC_MogA"/>
</dbReference>
<dbReference type="InterPro" id="IPR002820">
    <property type="entry name" value="Mopterin_CF_biosynth-C_dom"/>
</dbReference>
<dbReference type="SUPFAM" id="SSF53218">
    <property type="entry name" value="Molybdenum cofactor biosynthesis proteins"/>
    <property type="match status" value="1"/>
</dbReference>
<dbReference type="CDD" id="cd01420">
    <property type="entry name" value="MoaC_PE"/>
    <property type="match status" value="1"/>
</dbReference>
<evidence type="ECO:0000256" key="7">
    <source>
        <dbReference type="HAMAP-Rule" id="MF_01224"/>
    </source>
</evidence>
<comment type="subunit">
    <text evidence="7">Homohexamer; trimer of dimers.</text>
</comment>
<dbReference type="SUPFAM" id="SSF55040">
    <property type="entry name" value="Molybdenum cofactor biosynthesis protein C, MoaC"/>
    <property type="match status" value="1"/>
</dbReference>
<dbReference type="InterPro" id="IPR051920">
    <property type="entry name" value="MPT_Adenylyltrnsfr/MoaC-Rel"/>
</dbReference>
<dbReference type="InterPro" id="IPR036425">
    <property type="entry name" value="MoaB/Mog-like_dom_sf"/>
</dbReference>
<evidence type="ECO:0000256" key="2">
    <source>
        <dbReference type="ARBA" id="ARBA00005046"/>
    </source>
</evidence>
<organism evidence="9 10">
    <name type="scientific">Prosthecochloris marina</name>
    <dbReference type="NCBI Taxonomy" id="2017681"/>
    <lineage>
        <taxon>Bacteria</taxon>
        <taxon>Pseudomonadati</taxon>
        <taxon>Chlorobiota</taxon>
        <taxon>Chlorobiia</taxon>
        <taxon>Chlorobiales</taxon>
        <taxon>Chlorobiaceae</taxon>
        <taxon>Prosthecochloris</taxon>
    </lineage>
</organism>
<dbReference type="InterPro" id="IPR023045">
    <property type="entry name" value="MoaC"/>
</dbReference>
<accession>A0A317TAJ8</accession>
<dbReference type="SMART" id="SM00852">
    <property type="entry name" value="MoCF_biosynth"/>
    <property type="match status" value="1"/>
</dbReference>
<evidence type="ECO:0000313" key="10">
    <source>
        <dbReference type="Proteomes" id="UP000246278"/>
    </source>
</evidence>
<comment type="catalytic activity">
    <reaction evidence="1 7">
        <text>(8S)-3',8-cyclo-7,8-dihydroguanosine 5'-triphosphate = cyclic pyranopterin phosphate + diphosphate</text>
        <dbReference type="Rhea" id="RHEA:49580"/>
        <dbReference type="ChEBI" id="CHEBI:33019"/>
        <dbReference type="ChEBI" id="CHEBI:59648"/>
        <dbReference type="ChEBI" id="CHEBI:131766"/>
        <dbReference type="EC" id="4.6.1.17"/>
    </reaction>
</comment>
<dbReference type="NCBIfam" id="TIGR00581">
    <property type="entry name" value="moaC"/>
    <property type="match status" value="1"/>
</dbReference>
<protein>
    <recommendedName>
        <fullName evidence="3 7">Cyclic pyranopterin monophosphate synthase</fullName>
        <ecNumber evidence="3 7">4.6.1.17</ecNumber>
    </recommendedName>
    <alternativeName>
        <fullName evidence="7">Molybdenum cofactor biosynthesis protein C</fullName>
    </alternativeName>
</protein>
<dbReference type="UniPathway" id="UPA00344"/>
<gene>
    <name evidence="7" type="primary">moaC</name>
    <name evidence="9" type="ORF">CR164_03785</name>
</gene>
<evidence type="ECO:0000256" key="5">
    <source>
        <dbReference type="ARBA" id="ARBA00023239"/>
    </source>
</evidence>
<dbReference type="EMBL" id="PDNZ01000002">
    <property type="protein sequence ID" value="PWW82867.1"/>
    <property type="molecule type" value="Genomic_DNA"/>
</dbReference>
<dbReference type="OrthoDB" id="9794429at2"/>
<evidence type="ECO:0000256" key="4">
    <source>
        <dbReference type="ARBA" id="ARBA00023150"/>
    </source>
</evidence>
<dbReference type="EC" id="4.6.1.17" evidence="3 7"/>
<dbReference type="Gene3D" id="3.30.70.640">
    <property type="entry name" value="Molybdopterin cofactor biosynthesis C (MoaC) domain"/>
    <property type="match status" value="1"/>
</dbReference>
<dbReference type="GO" id="GO:0061799">
    <property type="term" value="F:cyclic pyranopterin monophosphate synthase activity"/>
    <property type="evidence" value="ECO:0007669"/>
    <property type="project" value="UniProtKB-UniRule"/>
</dbReference>
<dbReference type="Pfam" id="PF00994">
    <property type="entry name" value="MoCF_biosynth"/>
    <property type="match status" value="1"/>
</dbReference>
<feature type="binding site" evidence="7">
    <location>
        <begin position="111"/>
        <end position="112"/>
    </location>
    <ligand>
        <name>substrate</name>
    </ligand>
</feature>
<dbReference type="GO" id="GO:0006777">
    <property type="term" value="P:Mo-molybdopterin cofactor biosynthetic process"/>
    <property type="evidence" value="ECO:0007669"/>
    <property type="project" value="UniProtKB-UniRule"/>
</dbReference>
<dbReference type="HAMAP" id="MF_01224_B">
    <property type="entry name" value="MoaC_B"/>
    <property type="match status" value="1"/>
</dbReference>
<dbReference type="PANTHER" id="PTHR43764:SF1">
    <property type="entry name" value="MOLYBDOPTERIN MOLYBDOTRANSFERASE"/>
    <property type="match status" value="1"/>
</dbReference>
<dbReference type="InterPro" id="IPR036522">
    <property type="entry name" value="MoaC_sf"/>
</dbReference>
<dbReference type="Pfam" id="PF01967">
    <property type="entry name" value="MoaC"/>
    <property type="match status" value="1"/>
</dbReference>
<feature type="binding site" evidence="7">
    <location>
        <begin position="75"/>
        <end position="77"/>
    </location>
    <ligand>
        <name>substrate</name>
    </ligand>
</feature>
<feature type="active site" evidence="7">
    <location>
        <position position="126"/>
    </location>
</feature>
<keyword evidence="10" id="KW-1185">Reference proteome</keyword>
<comment type="similarity">
    <text evidence="7">Belongs to the MoaC family.</text>
</comment>
<dbReference type="InterPro" id="IPR001453">
    <property type="entry name" value="MoaB/Mog_dom"/>
</dbReference>
<name>A0A317TAJ8_9CHLB</name>
<dbReference type="NCBIfam" id="TIGR00177">
    <property type="entry name" value="molyb_syn"/>
    <property type="match status" value="1"/>
</dbReference>
<dbReference type="Gene3D" id="3.40.980.10">
    <property type="entry name" value="MoaB/Mog-like domain"/>
    <property type="match status" value="1"/>
</dbReference>
<dbReference type="RefSeq" id="WP_110022582.1">
    <property type="nucleotide sequence ID" value="NZ_PDNZ01000002.1"/>
</dbReference>
<dbReference type="NCBIfam" id="NF002947">
    <property type="entry name" value="PRK03604.1"/>
    <property type="match status" value="1"/>
</dbReference>
<dbReference type="PIRSF" id="PIRSF036594">
    <property type="entry name" value="MoaC_MogA"/>
    <property type="match status" value="1"/>
</dbReference>
<evidence type="ECO:0000313" key="9">
    <source>
        <dbReference type="EMBL" id="PWW82867.1"/>
    </source>
</evidence>
<evidence type="ECO:0000259" key="8">
    <source>
        <dbReference type="SMART" id="SM00852"/>
    </source>
</evidence>
<dbReference type="AlphaFoldDB" id="A0A317TAJ8"/>
<feature type="domain" description="MoaB/Mog" evidence="8">
    <location>
        <begin position="161"/>
        <end position="304"/>
    </location>
</feature>
<keyword evidence="4 7" id="KW-0501">Molybdenum cofactor biosynthesis</keyword>
<keyword evidence="5 7" id="KW-0456">Lyase</keyword>
<dbReference type="InterPro" id="IPR047594">
    <property type="entry name" value="MoaC_bact/euk"/>
</dbReference>
<evidence type="ECO:0000256" key="3">
    <source>
        <dbReference type="ARBA" id="ARBA00012575"/>
    </source>
</evidence>
<reference evidence="10" key="1">
    <citation type="submission" date="2017-10" db="EMBL/GenBank/DDBJ databases">
        <authorList>
            <person name="Gaisin V.A."/>
            <person name="Rysina M.S."/>
            <person name="Grouzdev D.S."/>
        </authorList>
    </citation>
    <scope>NUCLEOTIDE SEQUENCE [LARGE SCALE GENOMIC DNA]</scope>
    <source>
        <strain evidence="10">V1</strain>
    </source>
</reference>
<dbReference type="PANTHER" id="PTHR43764">
    <property type="entry name" value="MOLYBDENUM COFACTOR BIOSYNTHESIS"/>
    <property type="match status" value="1"/>
</dbReference>
<comment type="function">
    <text evidence="6 7">Catalyzes the conversion of (8S)-3',8-cyclo-7,8-dihydroguanosine 5'-triphosphate to cyclic pyranopterin monophosphate (cPMP).</text>
</comment>
<comment type="caution">
    <text evidence="9">The sequence shown here is derived from an EMBL/GenBank/DDBJ whole genome shotgun (WGS) entry which is preliminary data.</text>
</comment>
<dbReference type="NCBIfam" id="NF006870">
    <property type="entry name" value="PRK09364.1"/>
    <property type="match status" value="1"/>
</dbReference>
<proteinExistence type="inferred from homology"/>